<keyword evidence="7 16" id="KW-0963">Cytoplasm</keyword>
<comment type="subunit">
    <text evidence="5 16">Homodimer.</text>
</comment>
<dbReference type="UniPathway" id="UPA00241">
    <property type="reaction ID" value="UER00352"/>
</dbReference>
<comment type="pathway">
    <text evidence="4 16">Cofactor biosynthesis; coenzyme A biosynthesis; CoA from (R)-pantothenate: step 1/5.</text>
</comment>
<evidence type="ECO:0000256" key="1">
    <source>
        <dbReference type="ARBA" id="ARBA00001206"/>
    </source>
</evidence>
<accession>A0A414PV76</accession>
<gene>
    <name evidence="16" type="primary">coaX</name>
    <name evidence="17" type="ORF">DW663_06475</name>
</gene>
<dbReference type="PANTHER" id="PTHR34265:SF1">
    <property type="entry name" value="TYPE III PANTOTHENATE KINASE"/>
    <property type="match status" value="1"/>
</dbReference>
<dbReference type="InterPro" id="IPR043129">
    <property type="entry name" value="ATPase_NBD"/>
</dbReference>
<keyword evidence="12 16" id="KW-0630">Potassium</keyword>
<dbReference type="RefSeq" id="WP_005887032.1">
    <property type="nucleotide sequence ID" value="NZ_CABMMQ010000002.1"/>
</dbReference>
<name>A0A414PV76_FUSMR</name>
<feature type="binding site" evidence="16">
    <location>
        <begin position="109"/>
        <end position="112"/>
    </location>
    <ligand>
        <name>substrate</name>
    </ligand>
</feature>
<evidence type="ECO:0000313" key="17">
    <source>
        <dbReference type="EMBL" id="RHF72499.1"/>
    </source>
</evidence>
<evidence type="ECO:0000256" key="15">
    <source>
        <dbReference type="ARBA" id="ARBA00040883"/>
    </source>
</evidence>
<dbReference type="Pfam" id="PF03309">
    <property type="entry name" value="Pan_kinase"/>
    <property type="match status" value="1"/>
</dbReference>
<dbReference type="GO" id="GO:0005524">
    <property type="term" value="F:ATP binding"/>
    <property type="evidence" value="ECO:0007669"/>
    <property type="project" value="UniProtKB-UniRule"/>
</dbReference>
<comment type="similarity">
    <text evidence="14 16">Belongs to the type III pantothenate kinase family.</text>
</comment>
<protein>
    <recommendedName>
        <fullName evidence="15 16">Type III pantothenate kinase</fullName>
        <ecNumber evidence="6 16">2.7.1.33</ecNumber>
    </recommendedName>
    <alternativeName>
        <fullName evidence="16">PanK-III</fullName>
    </alternativeName>
    <alternativeName>
        <fullName evidence="16">Pantothenic acid kinase</fullName>
    </alternativeName>
</protein>
<dbReference type="CDD" id="cd24015">
    <property type="entry name" value="ASKHA_NBD_PanK-III"/>
    <property type="match status" value="1"/>
</dbReference>
<dbReference type="NCBIfam" id="TIGR00671">
    <property type="entry name" value="baf"/>
    <property type="match status" value="1"/>
</dbReference>
<keyword evidence="11 16" id="KW-0067">ATP-binding</keyword>
<keyword evidence="8 16" id="KW-0808">Transferase</keyword>
<evidence type="ECO:0000313" key="18">
    <source>
        <dbReference type="Proteomes" id="UP000284676"/>
    </source>
</evidence>
<evidence type="ECO:0000256" key="14">
    <source>
        <dbReference type="ARBA" id="ARBA00038036"/>
    </source>
</evidence>
<feature type="binding site" evidence="16">
    <location>
        <position position="186"/>
    </location>
    <ligand>
        <name>substrate</name>
    </ligand>
</feature>
<comment type="caution">
    <text evidence="17">The sequence shown here is derived from an EMBL/GenBank/DDBJ whole genome shotgun (WGS) entry which is preliminary data.</text>
</comment>
<dbReference type="GO" id="GO:0046872">
    <property type="term" value="F:metal ion binding"/>
    <property type="evidence" value="ECO:0007669"/>
    <property type="project" value="UniProtKB-KW"/>
</dbReference>
<dbReference type="GO" id="GO:0015937">
    <property type="term" value="P:coenzyme A biosynthetic process"/>
    <property type="evidence" value="ECO:0007669"/>
    <property type="project" value="UniProtKB-UniRule"/>
</dbReference>
<dbReference type="GeneID" id="62764168"/>
<comment type="catalytic activity">
    <reaction evidence="1 16">
        <text>(R)-pantothenate + ATP = (R)-4'-phosphopantothenate + ADP + H(+)</text>
        <dbReference type="Rhea" id="RHEA:16373"/>
        <dbReference type="ChEBI" id="CHEBI:10986"/>
        <dbReference type="ChEBI" id="CHEBI:15378"/>
        <dbReference type="ChEBI" id="CHEBI:29032"/>
        <dbReference type="ChEBI" id="CHEBI:30616"/>
        <dbReference type="ChEBI" id="CHEBI:456216"/>
        <dbReference type="EC" id="2.7.1.33"/>
    </reaction>
</comment>
<evidence type="ECO:0000256" key="4">
    <source>
        <dbReference type="ARBA" id="ARBA00005225"/>
    </source>
</evidence>
<dbReference type="PANTHER" id="PTHR34265">
    <property type="entry name" value="TYPE III PANTOTHENATE KINASE"/>
    <property type="match status" value="1"/>
</dbReference>
<dbReference type="EC" id="2.7.1.33" evidence="6 16"/>
<reference evidence="17 18" key="1">
    <citation type="submission" date="2018-08" db="EMBL/GenBank/DDBJ databases">
        <title>A genome reference for cultivated species of the human gut microbiota.</title>
        <authorList>
            <person name="Zou Y."/>
            <person name="Xue W."/>
            <person name="Luo G."/>
        </authorList>
    </citation>
    <scope>NUCLEOTIDE SEQUENCE [LARGE SCALE GENOMIC DNA]</scope>
    <source>
        <strain evidence="17 18">AM25-1</strain>
    </source>
</reference>
<evidence type="ECO:0000256" key="6">
    <source>
        <dbReference type="ARBA" id="ARBA00012102"/>
    </source>
</evidence>
<dbReference type="SUPFAM" id="SSF53067">
    <property type="entry name" value="Actin-like ATPase domain"/>
    <property type="match status" value="2"/>
</dbReference>
<dbReference type="AlphaFoldDB" id="A0A414PV76"/>
<evidence type="ECO:0000256" key="16">
    <source>
        <dbReference type="HAMAP-Rule" id="MF_01274"/>
    </source>
</evidence>
<dbReference type="GO" id="GO:0005737">
    <property type="term" value="C:cytoplasm"/>
    <property type="evidence" value="ECO:0007669"/>
    <property type="project" value="UniProtKB-SubCell"/>
</dbReference>
<dbReference type="NCBIfam" id="NF009848">
    <property type="entry name" value="PRK13318.1-6"/>
    <property type="match status" value="1"/>
</dbReference>
<dbReference type="GO" id="GO:0004594">
    <property type="term" value="F:pantothenate kinase activity"/>
    <property type="evidence" value="ECO:0007669"/>
    <property type="project" value="UniProtKB-UniRule"/>
</dbReference>
<dbReference type="EMBL" id="QRHL01000008">
    <property type="protein sequence ID" value="RHF72499.1"/>
    <property type="molecule type" value="Genomic_DNA"/>
</dbReference>
<dbReference type="InterPro" id="IPR004619">
    <property type="entry name" value="Type_III_PanK"/>
</dbReference>
<feature type="binding site" evidence="16">
    <location>
        <position position="132"/>
    </location>
    <ligand>
        <name>K(+)</name>
        <dbReference type="ChEBI" id="CHEBI:29103"/>
    </ligand>
</feature>
<comment type="function">
    <text evidence="16">Catalyzes the phosphorylation of pantothenate (Pan), the first step in CoA biosynthesis.</text>
</comment>
<proteinExistence type="inferred from homology"/>
<evidence type="ECO:0000256" key="2">
    <source>
        <dbReference type="ARBA" id="ARBA00001958"/>
    </source>
</evidence>
<keyword evidence="13 16" id="KW-0173">Coenzyme A biosynthesis</keyword>
<feature type="binding site" evidence="16">
    <location>
        <position position="99"/>
    </location>
    <ligand>
        <name>substrate</name>
    </ligand>
</feature>
<feature type="binding site" evidence="16">
    <location>
        <position position="135"/>
    </location>
    <ligand>
        <name>ATP</name>
        <dbReference type="ChEBI" id="CHEBI:30616"/>
    </ligand>
</feature>
<evidence type="ECO:0000256" key="8">
    <source>
        <dbReference type="ARBA" id="ARBA00022679"/>
    </source>
</evidence>
<keyword evidence="9 16" id="KW-0547">Nucleotide-binding</keyword>
<comment type="cofactor">
    <cofactor evidence="2">
        <name>K(+)</name>
        <dbReference type="ChEBI" id="CHEBI:29103"/>
    </cofactor>
</comment>
<comment type="subcellular location">
    <subcellularLocation>
        <location evidence="3 16">Cytoplasm</location>
    </subcellularLocation>
</comment>
<comment type="cofactor">
    <cofactor evidence="16">
        <name>NH4(+)</name>
        <dbReference type="ChEBI" id="CHEBI:28938"/>
    </cofactor>
    <cofactor evidence="16">
        <name>K(+)</name>
        <dbReference type="ChEBI" id="CHEBI:29103"/>
    </cofactor>
    <text evidence="16">A monovalent cation. Ammonium or potassium.</text>
</comment>
<evidence type="ECO:0000256" key="10">
    <source>
        <dbReference type="ARBA" id="ARBA00022777"/>
    </source>
</evidence>
<organism evidence="17 18">
    <name type="scientific">Fusobacterium mortiferum</name>
    <dbReference type="NCBI Taxonomy" id="850"/>
    <lineage>
        <taxon>Bacteria</taxon>
        <taxon>Fusobacteriati</taxon>
        <taxon>Fusobacteriota</taxon>
        <taxon>Fusobacteriia</taxon>
        <taxon>Fusobacteriales</taxon>
        <taxon>Fusobacteriaceae</taxon>
        <taxon>Fusobacterium</taxon>
    </lineage>
</organism>
<dbReference type="Gene3D" id="3.30.420.40">
    <property type="match status" value="2"/>
</dbReference>
<evidence type="ECO:0000256" key="3">
    <source>
        <dbReference type="ARBA" id="ARBA00004496"/>
    </source>
</evidence>
<evidence type="ECO:0000256" key="7">
    <source>
        <dbReference type="ARBA" id="ARBA00022490"/>
    </source>
</evidence>
<keyword evidence="16" id="KW-0479">Metal-binding</keyword>
<sequence length="258" mass="28625">MLITIDIGNTHIVTGIFDEKGNTLLTFRVSTNDKLTEDEYFSYFRNISKFNGIEIRKVSGIVVSSVVPNLITIFQFFGRKYFNIEPMIVDLEKNLPFTFASNMNPTGFGADRIIDIVQALEEYPDKNLIIIDLGTATTFDVLKKNVYVGGAILPGIEMSINALCGNTAKLPKVKFTTPECALGSDTISQIQSGIFYGYAGQIKHIIRKMKEEVGEECFVVATGGLGKILSAEIDEIDVYKADLSIKGLYTLYQNNKTK</sequence>
<evidence type="ECO:0000256" key="11">
    <source>
        <dbReference type="ARBA" id="ARBA00022840"/>
    </source>
</evidence>
<feature type="active site" description="Proton acceptor" evidence="16">
    <location>
        <position position="111"/>
    </location>
</feature>
<dbReference type="Proteomes" id="UP000284676">
    <property type="component" value="Unassembled WGS sequence"/>
</dbReference>
<evidence type="ECO:0000256" key="9">
    <source>
        <dbReference type="ARBA" id="ARBA00022741"/>
    </source>
</evidence>
<keyword evidence="10 16" id="KW-0418">Kinase</keyword>
<feature type="binding site" evidence="16">
    <location>
        <begin position="6"/>
        <end position="13"/>
    </location>
    <ligand>
        <name>ATP</name>
        <dbReference type="ChEBI" id="CHEBI:30616"/>
    </ligand>
</feature>
<dbReference type="NCBIfam" id="NF009855">
    <property type="entry name" value="PRK13321.1"/>
    <property type="match status" value="1"/>
</dbReference>
<evidence type="ECO:0000256" key="13">
    <source>
        <dbReference type="ARBA" id="ARBA00022993"/>
    </source>
</evidence>
<evidence type="ECO:0000256" key="12">
    <source>
        <dbReference type="ARBA" id="ARBA00022958"/>
    </source>
</evidence>
<evidence type="ECO:0000256" key="5">
    <source>
        <dbReference type="ARBA" id="ARBA00011738"/>
    </source>
</evidence>
<dbReference type="HAMAP" id="MF_01274">
    <property type="entry name" value="Pantothen_kinase_3"/>
    <property type="match status" value="1"/>
</dbReference>